<dbReference type="GO" id="GO:0000785">
    <property type="term" value="C:chromatin"/>
    <property type="evidence" value="ECO:0007669"/>
    <property type="project" value="TreeGrafter"/>
</dbReference>
<keyword evidence="8" id="KW-1185">Reference proteome</keyword>
<evidence type="ECO:0000256" key="2">
    <source>
        <dbReference type="ARBA" id="ARBA00022618"/>
    </source>
</evidence>
<dbReference type="GO" id="GO:0051301">
    <property type="term" value="P:cell division"/>
    <property type="evidence" value="ECO:0007669"/>
    <property type="project" value="UniProtKB-KW"/>
</dbReference>
<keyword evidence="3" id="KW-0498">Mitosis</keyword>
<feature type="compositionally biased region" description="Basic and acidic residues" evidence="6">
    <location>
        <begin position="1412"/>
        <end position="1429"/>
    </location>
</feature>
<dbReference type="SUPFAM" id="SSF48371">
    <property type="entry name" value="ARM repeat"/>
    <property type="match status" value="1"/>
</dbReference>
<dbReference type="STRING" id="62708.A0A420ICS0"/>
<evidence type="ECO:0000256" key="6">
    <source>
        <dbReference type="SAM" id="MobiDB-lite"/>
    </source>
</evidence>
<dbReference type="Gene3D" id="1.25.10.10">
    <property type="entry name" value="Leucine-rich Repeat Variant"/>
    <property type="match status" value="1"/>
</dbReference>
<evidence type="ECO:0000256" key="5">
    <source>
        <dbReference type="ARBA" id="ARBA00023306"/>
    </source>
</evidence>
<proteinExistence type="predicted"/>
<feature type="compositionally biased region" description="Polar residues" evidence="6">
    <location>
        <begin position="1305"/>
        <end position="1318"/>
    </location>
</feature>
<feature type="compositionally biased region" description="Basic and acidic residues" evidence="6">
    <location>
        <begin position="1280"/>
        <end position="1297"/>
    </location>
</feature>
<feature type="compositionally biased region" description="Basic and acidic residues" evidence="6">
    <location>
        <begin position="1319"/>
        <end position="1336"/>
    </location>
</feature>
<feature type="compositionally biased region" description="Basic and acidic residues" evidence="6">
    <location>
        <begin position="1380"/>
        <end position="1405"/>
    </location>
</feature>
<gene>
    <name evidence="7" type="ORF">GcM3_098001</name>
</gene>
<dbReference type="Pfam" id="PF20168">
    <property type="entry name" value="PDS5"/>
    <property type="match status" value="1"/>
</dbReference>
<dbReference type="EMBL" id="MCBQ01009841">
    <property type="protein sequence ID" value="RKF72327.1"/>
    <property type="molecule type" value="Genomic_DNA"/>
</dbReference>
<dbReference type="InterPro" id="IPR011989">
    <property type="entry name" value="ARM-like"/>
</dbReference>
<protein>
    <submittedName>
        <fullName evidence="7">Sister chromatid cohesion protein pds5</fullName>
    </submittedName>
</protein>
<evidence type="ECO:0000256" key="1">
    <source>
        <dbReference type="ARBA" id="ARBA00004123"/>
    </source>
</evidence>
<keyword evidence="5" id="KW-0131">Cell cycle</keyword>
<organism evidence="7 8">
    <name type="scientific">Golovinomyces cichoracearum</name>
    <dbReference type="NCBI Taxonomy" id="62708"/>
    <lineage>
        <taxon>Eukaryota</taxon>
        <taxon>Fungi</taxon>
        <taxon>Dikarya</taxon>
        <taxon>Ascomycota</taxon>
        <taxon>Pezizomycotina</taxon>
        <taxon>Leotiomycetes</taxon>
        <taxon>Erysiphales</taxon>
        <taxon>Erysiphaceae</taxon>
        <taxon>Golovinomyces</taxon>
    </lineage>
</organism>
<evidence type="ECO:0000313" key="8">
    <source>
        <dbReference type="Proteomes" id="UP000283383"/>
    </source>
</evidence>
<comment type="subcellular location">
    <subcellularLocation>
        <location evidence="1">Nucleus</location>
    </subcellularLocation>
</comment>
<reference evidence="7 8" key="1">
    <citation type="journal article" date="2018" name="BMC Genomics">
        <title>Comparative genome analyses reveal sequence features reflecting distinct modes of host-adaptation between dicot and monocot powdery mildew.</title>
        <authorList>
            <person name="Wu Y."/>
            <person name="Ma X."/>
            <person name="Pan Z."/>
            <person name="Kale S.D."/>
            <person name="Song Y."/>
            <person name="King H."/>
            <person name="Zhang Q."/>
            <person name="Presley C."/>
            <person name="Deng X."/>
            <person name="Wei C.I."/>
            <person name="Xiao S."/>
        </authorList>
    </citation>
    <scope>NUCLEOTIDE SEQUENCE [LARGE SCALE GENOMIC DNA]</scope>
    <source>
        <strain evidence="7">UMSG3</strain>
    </source>
</reference>
<feature type="region of interest" description="Disordered" evidence="6">
    <location>
        <begin position="1262"/>
        <end position="1470"/>
    </location>
</feature>
<dbReference type="InterPro" id="IPR039776">
    <property type="entry name" value="Pds5"/>
</dbReference>
<keyword evidence="2" id="KW-0132">Cell division</keyword>
<dbReference type="GO" id="GO:0005634">
    <property type="term" value="C:nucleus"/>
    <property type="evidence" value="ECO:0007669"/>
    <property type="project" value="UniProtKB-SubCell"/>
</dbReference>
<keyword evidence="4" id="KW-0539">Nucleus</keyword>
<name>A0A420ICS0_9PEZI</name>
<feature type="region of interest" description="Disordered" evidence="6">
    <location>
        <begin position="287"/>
        <end position="306"/>
    </location>
</feature>
<dbReference type="PANTHER" id="PTHR12663">
    <property type="entry name" value="ANDROGEN INDUCED INHIBITOR OF PROLIFERATION AS3 / PDS5-RELATED"/>
    <property type="match status" value="1"/>
</dbReference>
<dbReference type="Proteomes" id="UP000283383">
    <property type="component" value="Unassembled WGS sequence"/>
</dbReference>
<dbReference type="PANTHER" id="PTHR12663:SF0">
    <property type="entry name" value="PRECOCIOUS DISSOCIATION OF SISTERS 5, ISOFORM A"/>
    <property type="match status" value="1"/>
</dbReference>
<dbReference type="GO" id="GO:0007064">
    <property type="term" value="P:mitotic sister chromatid cohesion"/>
    <property type="evidence" value="ECO:0007669"/>
    <property type="project" value="InterPro"/>
</dbReference>
<sequence length="1516" mass="170831">MVLGRGAAEESQTSGLKFNRPLSWRAGKPIQTCELLKRLESLSLELKDLGDEQEEVYKNSLTKVAKELAGQHLLVHRDKGVRAFTACCLVDILKICAPNAPFTPSQLKEIFTLFITSILPALSNPSHAYNQQHKYVLASLAEVKSIVLICDIPNSDSLVLHLFSNFFDIMSGSLGALTSDQIPRDVEFNMTQVLIILVDEAQNLPSGVVDIIVAQFLRASVPSSRYSNKKNKQDRDDKQSTLLLKELPAAYNMAKTICNSCSDKMARYVSQYFNEVIIEISSGIPKSNRHREASDAPTDSDEGNLNMGPNEADMKELQKAHNLLRELWRASPLVLQNVIPQLEQELSADDVELRLLATETLGDIISGIGAAGPPPTPSMDSAAYPPATLDSSSQSYISDSILTTPISPQSFAQTYPHVYRSFFSRKNDKSVVVRSGWTTAVGRILVTSAGGIGLSVNEEKCCVKGLAEKLLDSDEKVRLSAVREVGRFSFRHIMSILAPYGGVNISGSVLGALADRARDRKHIVRVEAMNILCRMWGVATGEILRGNDRVNDALGMIPTKVFDVYYANDLELNVLLDHSIFEQLLPLNFASVKAKPARNTRAADGVSQNLENGPINTDKIRTERILLMVDSLDSKSKKAFFAMQARQQSYAKVLEAFLSCCEEFNGGVVEQEIKKVKARLEMPIKWFMKVLPDPTRVDQDLHKFAKLHDRRSYQLLRFATDPKSDFTTVHNAIKELRKRILSNQASTPGILDTLIPIIYRSACLIYNISNQAIISQYARTNEHELGATANIMMQEISEKHPEIFQASLKELCKLIQADAPSDIKPNSSASVETLKSLASFTKSDGNKITNDRNLTEALIKFSMYGTPPRAAKYAVIVLTAITDRKEMYVKDLLEKSLENLKYDNDHFLTKLALINQLTMMAPTIIEESNTEIINISRQILLEVRTESREDDPEWQADSMLDKECQAKSYAIKILVSRLRSIESNEEMAKALAIPVFRLLNSLIDKKGQITKAGNMPKHHKARLRLLAAKQILKLCTSEILDKFLYPLNFYQICFVAQDPLEDVRRGFVGKLQKYLVKNLLPNRFLTIIFITAFEPSRDFQNSIMTWIRHRVKLSNQSKNGIFEAIFPRLLHLLAYHPDYSPIPHELLDHGRYILYYISTVASEENLPLIYKYAQRVKQARDALPGADSDRLYTLSDLAQALIRKWEEKKGWSMQSWPKQVGLPIGLFASLSSHEVAQQIAEKTYTPEDLDNLLDGLVREFDKKQKRRSDHQLTGQPSKKAKTEKPPRNTAVKRDRLVTVKKTPKQQKASVTKSDQNTIDCRRSERSQRDRNIYEERDSSEDDEEMWKGVAEWEYFSKDGRPRKEKRNQDERDESVTPIPQREHDPYRHEDSSSTPDHHSEHETEHIFTTGSDKSKNNDGSDEEIAKNETKLQSSNPDPASGSSRALRRRISSTAKKMAPQTPKIKKKTGPQMIACKTKVNTPISEKKKPTRTTAINTINTITSNSSPLRRSSRRNG</sequence>
<dbReference type="CDD" id="cd19953">
    <property type="entry name" value="PDS5"/>
    <property type="match status" value="1"/>
</dbReference>
<comment type="caution">
    <text evidence="7">The sequence shown here is derived from an EMBL/GenBank/DDBJ whole genome shotgun (WGS) entry which is preliminary data.</text>
</comment>
<dbReference type="InterPro" id="IPR016024">
    <property type="entry name" value="ARM-type_fold"/>
</dbReference>
<accession>A0A420ICS0</accession>
<feature type="compositionally biased region" description="Polar residues" evidence="6">
    <location>
        <begin position="1430"/>
        <end position="1443"/>
    </location>
</feature>
<feature type="compositionally biased region" description="Basic and acidic residues" evidence="6">
    <location>
        <begin position="1354"/>
        <end position="1369"/>
    </location>
</feature>
<evidence type="ECO:0000313" key="7">
    <source>
        <dbReference type="EMBL" id="RKF72327.1"/>
    </source>
</evidence>
<dbReference type="GO" id="GO:0006281">
    <property type="term" value="P:DNA repair"/>
    <property type="evidence" value="ECO:0007669"/>
    <property type="project" value="TreeGrafter"/>
</dbReference>
<evidence type="ECO:0000256" key="4">
    <source>
        <dbReference type="ARBA" id="ARBA00023242"/>
    </source>
</evidence>
<evidence type="ECO:0000256" key="3">
    <source>
        <dbReference type="ARBA" id="ARBA00022776"/>
    </source>
</evidence>